<dbReference type="Proteomes" id="UP000035368">
    <property type="component" value="Chromosome"/>
</dbReference>
<evidence type="ECO:0000256" key="1">
    <source>
        <dbReference type="SAM" id="MobiDB-lite"/>
    </source>
</evidence>
<feature type="compositionally biased region" description="Low complexity" evidence="1">
    <location>
        <begin position="218"/>
        <end position="228"/>
    </location>
</feature>
<dbReference type="EMBL" id="CP011541">
    <property type="protein sequence ID" value="AKK03229.1"/>
    <property type="molecule type" value="Genomic_DNA"/>
</dbReference>
<proteinExistence type="predicted"/>
<dbReference type="InterPro" id="IPR013559">
    <property type="entry name" value="YheO"/>
</dbReference>
<feature type="domain" description="YheO-like" evidence="2">
    <location>
        <begin position="74"/>
        <end position="186"/>
    </location>
</feature>
<feature type="region of interest" description="Disordered" evidence="1">
    <location>
        <begin position="218"/>
        <end position="259"/>
    </location>
</feature>
<evidence type="ECO:0000313" key="4">
    <source>
        <dbReference type="EMBL" id="AKK03229.1"/>
    </source>
</evidence>
<gene>
    <name evidence="4" type="ORF">CEPID_06855</name>
</gene>
<dbReference type="STRING" id="1050174.CEPID_06855"/>
<evidence type="ECO:0008006" key="6">
    <source>
        <dbReference type="Google" id="ProtNLM"/>
    </source>
</evidence>
<reference evidence="4 5" key="1">
    <citation type="submission" date="2015-05" db="EMBL/GenBank/DDBJ databases">
        <title>Complete genome sequence of Corynebacterium epidermidicanis DSM 45586, isolated from the skin of a dog suffering from pruritus.</title>
        <authorList>
            <person name="Ruckert C."/>
            <person name="Albersmeier A."/>
            <person name="Winkler A."/>
            <person name="Tauch A."/>
        </authorList>
    </citation>
    <scope>NUCLEOTIDE SEQUENCE [LARGE SCALE GENOMIC DNA]</scope>
    <source>
        <strain evidence="4 5">DSM 45586</strain>
    </source>
</reference>
<accession>A0A0G3GQ00</accession>
<keyword evidence="5" id="KW-1185">Reference proteome</keyword>
<protein>
    <recommendedName>
        <fullName evidence="6">Transcriptional regulator</fullName>
    </recommendedName>
</protein>
<dbReference type="Pfam" id="PF08348">
    <property type="entry name" value="PAS_6"/>
    <property type="match status" value="1"/>
</dbReference>
<evidence type="ECO:0000259" key="2">
    <source>
        <dbReference type="Pfam" id="PF08348"/>
    </source>
</evidence>
<organism evidence="4 5">
    <name type="scientific">Corynebacterium epidermidicanis</name>
    <dbReference type="NCBI Taxonomy" id="1050174"/>
    <lineage>
        <taxon>Bacteria</taxon>
        <taxon>Bacillati</taxon>
        <taxon>Actinomycetota</taxon>
        <taxon>Actinomycetes</taxon>
        <taxon>Mycobacteriales</taxon>
        <taxon>Corynebacteriaceae</taxon>
        <taxon>Corynebacterium</taxon>
    </lineage>
</organism>
<dbReference type="AlphaFoldDB" id="A0A0G3GQ00"/>
<dbReference type="InterPro" id="IPR039446">
    <property type="entry name" value="DauR-like"/>
</dbReference>
<dbReference type="Pfam" id="PF13309">
    <property type="entry name" value="HTH_22"/>
    <property type="match status" value="1"/>
</dbReference>
<dbReference type="PANTHER" id="PTHR35568">
    <property type="entry name" value="TRANSCRIPTIONAL REGULATOR DAUR"/>
    <property type="match status" value="1"/>
</dbReference>
<sequence>MRLGLARQEHRSQARISLSEEGVRGAGSAGYPFSSEKILNSTTEESYFFYDWSTMQNLQLNESNDNDDEAPGLLDRYIPLVEFLGDAIGPNCELVLHDLDVPDRSIVAIANGHISGREIGGPVTDFALRFMRQGASSQATSLSGYRAINSSGRICRSSSYFIRDENGELRGMLCINVDITEMVNVRDAVERLLGEGEEPKQRIYPDKATAMAELASATNPNASASSSSKHTMTTPAPKLAPVPSVVAKPQPSAQTRQEGEALESLRSSLENLLESMLDTAIAKQHVAPDRMQVAERIEVVSDLDEAGFFLLKGGIAAAAQRLKVSEPTVYRYLVRTRN</sequence>
<evidence type="ECO:0000313" key="5">
    <source>
        <dbReference type="Proteomes" id="UP000035368"/>
    </source>
</evidence>
<dbReference type="PANTHER" id="PTHR35568:SF1">
    <property type="entry name" value="TRANSCRIPTIONAL REGULATOR DAUR"/>
    <property type="match status" value="1"/>
</dbReference>
<feature type="domain" description="Transcriptional regulator DauR-like HTH" evidence="3">
    <location>
        <begin position="272"/>
        <end position="333"/>
    </location>
</feature>
<dbReference type="InterPro" id="IPR039445">
    <property type="entry name" value="DauR-like_HTH"/>
</dbReference>
<dbReference type="PATRIC" id="fig|1050174.4.peg.1386"/>
<dbReference type="KEGG" id="cei:CEPID_06855"/>
<name>A0A0G3GQ00_9CORY</name>
<evidence type="ECO:0000259" key="3">
    <source>
        <dbReference type="Pfam" id="PF13309"/>
    </source>
</evidence>